<evidence type="ECO:0000313" key="1">
    <source>
        <dbReference type="EMBL" id="CAK9040487.1"/>
    </source>
</evidence>
<comment type="caution">
    <text evidence="1">The sequence shown here is derived from an EMBL/GenBank/DDBJ whole genome shotgun (WGS) entry which is preliminary data.</text>
</comment>
<keyword evidence="2" id="KW-1185">Reference proteome</keyword>
<sequence length="299" mass="33111">MFADAMEQLAGPSGAGRSSWTSALLELQPSTDGRFSLELWQFYESFQESISLKTGTFSSTARRSSVRRQDLRVTLSGHYKLKEVPSVRFSGFSEDGLNQVFALETGLTVSDRPTWWSQDGLYFIYFAQEYQHWKVNGLRSVGGDGISSVRPGGRRAGCGFAHSGEAKGHNEVGALLEPQGWFEADDDEWVGVTLSLTTRRASSLRFIAEIARTQESAKVNETSTTEHALGRCMFCGLRFEQAILVFVPPKPGSEEDTGLIADWSAAESFELGDMDDKLLKETGEPDVIQLKPRRSMSKL</sequence>
<accession>A0ABP0LP79</accession>
<gene>
    <name evidence="1" type="ORF">CCMP2556_LOCUS21796</name>
</gene>
<reference evidence="1 2" key="1">
    <citation type="submission" date="2024-02" db="EMBL/GenBank/DDBJ databases">
        <authorList>
            <person name="Chen Y."/>
            <person name="Shah S."/>
            <person name="Dougan E. K."/>
            <person name="Thang M."/>
            <person name="Chan C."/>
        </authorList>
    </citation>
    <scope>NUCLEOTIDE SEQUENCE [LARGE SCALE GENOMIC DNA]</scope>
</reference>
<protein>
    <submittedName>
        <fullName evidence="1">Uncharacterized protein</fullName>
    </submittedName>
</protein>
<proteinExistence type="predicted"/>
<dbReference type="Proteomes" id="UP001642484">
    <property type="component" value="Unassembled WGS sequence"/>
</dbReference>
<name>A0ABP0LP79_9DINO</name>
<evidence type="ECO:0000313" key="2">
    <source>
        <dbReference type="Proteomes" id="UP001642484"/>
    </source>
</evidence>
<dbReference type="EMBL" id="CAXAMN010013335">
    <property type="protein sequence ID" value="CAK9040487.1"/>
    <property type="molecule type" value="Genomic_DNA"/>
</dbReference>
<organism evidence="1 2">
    <name type="scientific">Durusdinium trenchii</name>
    <dbReference type="NCBI Taxonomy" id="1381693"/>
    <lineage>
        <taxon>Eukaryota</taxon>
        <taxon>Sar</taxon>
        <taxon>Alveolata</taxon>
        <taxon>Dinophyceae</taxon>
        <taxon>Suessiales</taxon>
        <taxon>Symbiodiniaceae</taxon>
        <taxon>Durusdinium</taxon>
    </lineage>
</organism>